<dbReference type="AlphaFoldDB" id="A0A0L0G020"/>
<protein>
    <submittedName>
        <fullName evidence="1">Uncharacterized protein</fullName>
    </submittedName>
</protein>
<dbReference type="GeneID" id="25905815"/>
<keyword evidence="2" id="KW-1185">Reference proteome</keyword>
<gene>
    <name evidence="1" type="ORF">SARC_05311</name>
</gene>
<dbReference type="eggNOG" id="ENOG502S376">
    <property type="taxonomic scope" value="Eukaryota"/>
</dbReference>
<name>A0A0L0G020_9EUKA</name>
<reference evidence="1 2" key="1">
    <citation type="submission" date="2011-02" db="EMBL/GenBank/DDBJ databases">
        <title>The Genome Sequence of Sphaeroforma arctica JP610.</title>
        <authorList>
            <consortium name="The Broad Institute Genome Sequencing Platform"/>
            <person name="Russ C."/>
            <person name="Cuomo C."/>
            <person name="Young S.K."/>
            <person name="Zeng Q."/>
            <person name="Gargeya S."/>
            <person name="Alvarado L."/>
            <person name="Berlin A."/>
            <person name="Chapman S.B."/>
            <person name="Chen Z."/>
            <person name="Freedman E."/>
            <person name="Gellesch M."/>
            <person name="Goldberg J."/>
            <person name="Griggs A."/>
            <person name="Gujja S."/>
            <person name="Heilman E."/>
            <person name="Heiman D."/>
            <person name="Howarth C."/>
            <person name="Mehta T."/>
            <person name="Neiman D."/>
            <person name="Pearson M."/>
            <person name="Roberts A."/>
            <person name="Saif S."/>
            <person name="Shea T."/>
            <person name="Shenoy N."/>
            <person name="Sisk P."/>
            <person name="Stolte C."/>
            <person name="Sykes S."/>
            <person name="White J."/>
            <person name="Yandava C."/>
            <person name="Burger G."/>
            <person name="Gray M.W."/>
            <person name="Holland P.W.H."/>
            <person name="King N."/>
            <person name="Lang F.B.F."/>
            <person name="Roger A.J."/>
            <person name="Ruiz-Trillo I."/>
            <person name="Haas B."/>
            <person name="Nusbaum C."/>
            <person name="Birren B."/>
        </authorList>
    </citation>
    <scope>NUCLEOTIDE SEQUENCE [LARGE SCALE GENOMIC DNA]</scope>
    <source>
        <strain evidence="1 2">JP610</strain>
    </source>
</reference>
<dbReference type="InterPro" id="IPR036178">
    <property type="entry name" value="Formintransfe-cycloase-like_sf"/>
</dbReference>
<organism evidence="1 2">
    <name type="scientific">Sphaeroforma arctica JP610</name>
    <dbReference type="NCBI Taxonomy" id="667725"/>
    <lineage>
        <taxon>Eukaryota</taxon>
        <taxon>Ichthyosporea</taxon>
        <taxon>Ichthyophonida</taxon>
        <taxon>Sphaeroforma</taxon>
    </lineage>
</organism>
<dbReference type="EMBL" id="KQ241930">
    <property type="protein sequence ID" value="KNC82415.1"/>
    <property type="molecule type" value="Genomic_DNA"/>
</dbReference>
<accession>A0A0L0G020</accession>
<dbReference type="RefSeq" id="XP_014156317.1">
    <property type="nucleotide sequence ID" value="XM_014300842.1"/>
</dbReference>
<dbReference type="SUPFAM" id="SSF101262">
    <property type="entry name" value="Methenyltetrahydrofolate cyclohydrolase-like"/>
    <property type="match status" value="1"/>
</dbReference>
<evidence type="ECO:0000313" key="2">
    <source>
        <dbReference type="Proteomes" id="UP000054560"/>
    </source>
</evidence>
<evidence type="ECO:0000313" key="1">
    <source>
        <dbReference type="EMBL" id="KNC82415.1"/>
    </source>
</evidence>
<dbReference type="OrthoDB" id="42455at2759"/>
<sequence length="127" mass="13910">MYFHIGSQIDEKKGVADKARSIAHDLDKAAAQMIEAADDDAKAYARLQLTWKKDSGLSDEAVRINDFLPDVNKNIRSDACVALHLLAGAAHAAYATVLVNNPPIELKAELTSLLRKMREMEVCTDTA</sequence>
<proteinExistence type="predicted"/>
<dbReference type="Gene3D" id="1.20.120.680">
    <property type="entry name" value="Formiminotetrahydrofolate cyclodeaminase monomer, up-and-down helical bundle"/>
    <property type="match status" value="1"/>
</dbReference>
<dbReference type="GO" id="GO:0003824">
    <property type="term" value="F:catalytic activity"/>
    <property type="evidence" value="ECO:0007669"/>
    <property type="project" value="InterPro"/>
</dbReference>
<dbReference type="Proteomes" id="UP000054560">
    <property type="component" value="Unassembled WGS sequence"/>
</dbReference>